<accession>A0AAQ1MCL1</accession>
<dbReference type="RefSeq" id="WP_021659016.1">
    <property type="nucleotide sequence ID" value="NZ_FQVY01000002.1"/>
</dbReference>
<keyword evidence="1" id="KW-0812">Transmembrane</keyword>
<evidence type="ECO:0000313" key="5">
    <source>
        <dbReference type="Proteomes" id="UP000474718"/>
    </source>
</evidence>
<dbReference type="AlphaFoldDB" id="A0AAQ1MCL1"/>
<evidence type="ECO:0000313" key="4">
    <source>
        <dbReference type="Proteomes" id="UP000184089"/>
    </source>
</evidence>
<evidence type="ECO:0000313" key="3">
    <source>
        <dbReference type="EMBL" id="SHG01462.1"/>
    </source>
</evidence>
<keyword evidence="1" id="KW-0472">Membrane</keyword>
<dbReference type="Proteomes" id="UP000474718">
    <property type="component" value="Unassembled WGS sequence"/>
</dbReference>
<keyword evidence="1" id="KW-1133">Transmembrane helix</keyword>
<gene>
    <name evidence="2" type="ORF">GT747_09235</name>
    <name evidence="3" type="ORF">SAMN05444424_1151</name>
</gene>
<reference evidence="2 5" key="3">
    <citation type="journal article" date="2019" name="Nat. Med.">
        <title>A library of human gut bacterial isolates paired with longitudinal multiomics data enables mechanistic microbiome research.</title>
        <authorList>
            <person name="Poyet M."/>
            <person name="Groussin M."/>
            <person name="Gibbons S.M."/>
            <person name="Avila-Pacheco J."/>
            <person name="Jiang X."/>
            <person name="Kearney S.M."/>
            <person name="Perrotta A.R."/>
            <person name="Berdy B."/>
            <person name="Zhao S."/>
            <person name="Lieberman T.D."/>
            <person name="Swanson P.K."/>
            <person name="Smith M."/>
            <person name="Roesemann S."/>
            <person name="Alexander J.E."/>
            <person name="Rich S.A."/>
            <person name="Livny J."/>
            <person name="Vlamakis H."/>
            <person name="Clish C."/>
            <person name="Bullock K."/>
            <person name="Deik A."/>
            <person name="Scott J."/>
            <person name="Pierce K.A."/>
            <person name="Xavier R.J."/>
            <person name="Alm E.J."/>
        </authorList>
    </citation>
    <scope>NUCLEOTIDE SEQUENCE [LARGE SCALE GENOMIC DNA]</scope>
    <source>
        <strain evidence="2 5">BIOML-A2</strain>
    </source>
</reference>
<sequence length="180" mass="18581">MDKAVTRITRTALFTALLVALQAATLPFGNTLVTGSVVNLLLILAALFLDLPAAAAVGLLSPAVAKFLGIGPLWALIPFIALGNLVLIFVWRAIVHRWGQGWRALGGAALLAAPAKTATLYLGIVQFAIPILLKLPAQQAAAVSALFSLPQLVTALVGGAAAAALFPVLRRAIPEPPSRG</sequence>
<feature type="transmembrane region" description="Helical" evidence="1">
    <location>
        <begin position="39"/>
        <end position="61"/>
    </location>
</feature>
<dbReference type="EMBL" id="FQVY01000002">
    <property type="protein sequence ID" value="SHG01462.1"/>
    <property type="molecule type" value="Genomic_DNA"/>
</dbReference>
<organism evidence="3 4">
    <name type="scientific">Bittarella massiliensis</name>
    <name type="common">ex Durand et al. 2017</name>
    <dbReference type="NCBI Taxonomy" id="1720313"/>
    <lineage>
        <taxon>Bacteria</taxon>
        <taxon>Bacillati</taxon>
        <taxon>Bacillota</taxon>
        <taxon>Clostridia</taxon>
        <taxon>Eubacteriales</taxon>
        <taxon>Oscillospiraceae</taxon>
        <taxon>Bittarella (ex Durand et al. 2017)</taxon>
    </lineage>
</organism>
<reference evidence="4" key="1">
    <citation type="submission" date="2016-11" db="EMBL/GenBank/DDBJ databases">
        <authorList>
            <person name="Jaros S."/>
            <person name="Januszkiewicz K."/>
            <person name="Wedrychowicz H."/>
        </authorList>
    </citation>
    <scope>NUCLEOTIDE SEQUENCE [LARGE SCALE GENOMIC DNA]</scope>
    <source>
        <strain evidence="4">DSM 4029</strain>
    </source>
</reference>
<feature type="transmembrane region" description="Helical" evidence="1">
    <location>
        <begin position="145"/>
        <end position="169"/>
    </location>
</feature>
<feature type="transmembrane region" description="Helical" evidence="1">
    <location>
        <begin position="73"/>
        <end position="94"/>
    </location>
</feature>
<protein>
    <submittedName>
        <fullName evidence="2">ECF transporter S component</fullName>
    </submittedName>
</protein>
<evidence type="ECO:0000313" key="2">
    <source>
        <dbReference type="EMBL" id="MZL69933.1"/>
    </source>
</evidence>
<reference evidence="3" key="2">
    <citation type="submission" date="2016-11" db="EMBL/GenBank/DDBJ databases">
        <authorList>
            <person name="Varghese N."/>
            <person name="Submissions S."/>
        </authorList>
    </citation>
    <scope>NUCLEOTIDE SEQUENCE</scope>
    <source>
        <strain evidence="3">DSM 4029</strain>
    </source>
</reference>
<name>A0AAQ1MCL1_9FIRM</name>
<dbReference type="Proteomes" id="UP000184089">
    <property type="component" value="Unassembled WGS sequence"/>
</dbReference>
<comment type="caution">
    <text evidence="3">The sequence shown here is derived from an EMBL/GenBank/DDBJ whole genome shotgun (WGS) entry which is preliminary data.</text>
</comment>
<feature type="transmembrane region" description="Helical" evidence="1">
    <location>
        <begin position="106"/>
        <end position="133"/>
    </location>
</feature>
<keyword evidence="5" id="KW-1185">Reference proteome</keyword>
<dbReference type="Gene3D" id="1.10.1760.20">
    <property type="match status" value="1"/>
</dbReference>
<proteinExistence type="predicted"/>
<evidence type="ECO:0000256" key="1">
    <source>
        <dbReference type="SAM" id="Phobius"/>
    </source>
</evidence>
<dbReference type="EMBL" id="WWVX01000006">
    <property type="protein sequence ID" value="MZL69933.1"/>
    <property type="molecule type" value="Genomic_DNA"/>
</dbReference>